<name>A0A256L8X0_9LACO</name>
<sequence length="97" mass="11445">MLPDYDAEYVDYLFSRLVHDVSEKYIIEIFTKYFDCTTEQVKQAIKKGYEAERPDIFHDYIGTALLNASINDSQEQAQNALDGDFHLWEIMELRKDN</sequence>
<dbReference type="Proteomes" id="UP000215828">
    <property type="component" value="Unassembled WGS sequence"/>
</dbReference>
<dbReference type="EMBL" id="NGNX01000063">
    <property type="protein sequence ID" value="OYR89845.1"/>
    <property type="molecule type" value="Genomic_DNA"/>
</dbReference>
<dbReference type="AlphaFoldDB" id="A0A256L8X0"/>
<comment type="caution">
    <text evidence="2">The sequence shown here is derived from an EMBL/GenBank/DDBJ whole genome shotgun (WGS) entry which is preliminary data.</text>
</comment>
<reference evidence="1 4" key="2">
    <citation type="submission" date="2017-05" db="EMBL/GenBank/DDBJ databases">
        <authorList>
            <person name="Lin X.B."/>
            <person name="Stothard P."/>
            <person name="Tasseva G."/>
            <person name="Walter J."/>
        </authorList>
    </citation>
    <scope>NUCLEOTIDE SEQUENCE [LARGE SCALE GENOMIC DNA]</scope>
    <source>
        <strain evidence="1 4">609u</strain>
    </source>
</reference>
<gene>
    <name evidence="1" type="ORF">CBF53_10740</name>
    <name evidence="2" type="ORF">CBF70_10750</name>
</gene>
<reference evidence="2 3" key="1">
    <citation type="submission" date="2017-04" db="EMBL/GenBank/DDBJ databases">
        <authorList>
            <person name="Afonso C.L."/>
            <person name="Miller P.J."/>
            <person name="Scott M.A."/>
            <person name="Spackman E."/>
            <person name="Goraichik I."/>
            <person name="Dimitrov K.M."/>
            <person name="Suarez D.L."/>
            <person name="Swayne D.E."/>
        </authorList>
    </citation>
    <scope>NUCLEOTIDE SEQUENCE [LARGE SCALE GENOMIC DNA]</scope>
    <source>
        <strain evidence="2 3">609q</strain>
    </source>
</reference>
<reference evidence="3 4" key="3">
    <citation type="submission" date="2017-09" db="EMBL/GenBank/DDBJ databases">
        <title>Tripartite evolution among Lactobacillus johnsonii, Lactobacillus taiwanensis, Lactobacillus reuteri and their rodent host.</title>
        <authorList>
            <person name="Wang T."/>
            <person name="Knowles S."/>
            <person name="Cheng C."/>
        </authorList>
    </citation>
    <scope>NUCLEOTIDE SEQUENCE [LARGE SCALE GENOMIC DNA]</scope>
    <source>
        <strain evidence="2 3">609q</strain>
        <strain evidence="1 4">609u</strain>
    </source>
</reference>
<protein>
    <submittedName>
        <fullName evidence="2">Uncharacterized protein</fullName>
    </submittedName>
</protein>
<evidence type="ECO:0000313" key="1">
    <source>
        <dbReference type="EMBL" id="OYR86918.1"/>
    </source>
</evidence>
<proteinExistence type="predicted"/>
<dbReference type="EMBL" id="NGNV01000063">
    <property type="protein sequence ID" value="OYR86918.1"/>
    <property type="molecule type" value="Genomic_DNA"/>
</dbReference>
<dbReference type="Proteomes" id="UP000216316">
    <property type="component" value="Unassembled WGS sequence"/>
</dbReference>
<keyword evidence="4" id="KW-1185">Reference proteome</keyword>
<evidence type="ECO:0000313" key="3">
    <source>
        <dbReference type="Proteomes" id="UP000215828"/>
    </source>
</evidence>
<dbReference type="RefSeq" id="WP_094496272.1">
    <property type="nucleotide sequence ID" value="NZ_NGNV01000063.1"/>
</dbReference>
<organism evidence="2 3">
    <name type="scientific">Lactobacillus taiwanensis</name>
    <dbReference type="NCBI Taxonomy" id="508451"/>
    <lineage>
        <taxon>Bacteria</taxon>
        <taxon>Bacillati</taxon>
        <taxon>Bacillota</taxon>
        <taxon>Bacilli</taxon>
        <taxon>Lactobacillales</taxon>
        <taxon>Lactobacillaceae</taxon>
        <taxon>Lactobacillus</taxon>
    </lineage>
</organism>
<evidence type="ECO:0000313" key="4">
    <source>
        <dbReference type="Proteomes" id="UP000216316"/>
    </source>
</evidence>
<accession>A0A256L8X0</accession>
<evidence type="ECO:0000313" key="2">
    <source>
        <dbReference type="EMBL" id="OYR89845.1"/>
    </source>
</evidence>